<dbReference type="InterPro" id="IPR036871">
    <property type="entry name" value="PX_dom_sf"/>
</dbReference>
<dbReference type="PROSITE" id="PS50132">
    <property type="entry name" value="RGS"/>
    <property type="match status" value="1"/>
</dbReference>
<dbReference type="InterPro" id="IPR003114">
    <property type="entry name" value="Phox_assoc"/>
</dbReference>
<feature type="compositionally biased region" description="Acidic residues" evidence="2">
    <location>
        <begin position="785"/>
        <end position="811"/>
    </location>
</feature>
<dbReference type="Gene3D" id="3.30.1520.10">
    <property type="entry name" value="Phox-like domain"/>
    <property type="match status" value="1"/>
</dbReference>
<dbReference type="Pfam" id="PF00787">
    <property type="entry name" value="PX"/>
    <property type="match status" value="1"/>
</dbReference>
<dbReference type="PROSITE" id="PS50195">
    <property type="entry name" value="PX"/>
    <property type="match status" value="1"/>
</dbReference>
<gene>
    <name evidence="7" type="primary">TRM8_2</name>
    <name evidence="7" type="ORF">Cpir12675_005997</name>
</gene>
<feature type="transmembrane region" description="Helical" evidence="3">
    <location>
        <begin position="12"/>
        <end position="31"/>
    </location>
</feature>
<organism evidence="7 8">
    <name type="scientific">Ceratocystis pirilliformis</name>
    <dbReference type="NCBI Taxonomy" id="259994"/>
    <lineage>
        <taxon>Eukaryota</taxon>
        <taxon>Fungi</taxon>
        <taxon>Dikarya</taxon>
        <taxon>Ascomycota</taxon>
        <taxon>Pezizomycotina</taxon>
        <taxon>Sordariomycetes</taxon>
        <taxon>Hypocreomycetidae</taxon>
        <taxon>Microascales</taxon>
        <taxon>Ceratocystidaceae</taxon>
        <taxon>Ceratocystis</taxon>
    </lineage>
</organism>
<keyword evidence="8" id="KW-1185">Reference proteome</keyword>
<evidence type="ECO:0000313" key="8">
    <source>
        <dbReference type="Proteomes" id="UP001583280"/>
    </source>
</evidence>
<dbReference type="Pfam" id="PF02194">
    <property type="entry name" value="PXA"/>
    <property type="match status" value="1"/>
</dbReference>
<feature type="region of interest" description="Disordered" evidence="2">
    <location>
        <begin position="590"/>
        <end position="648"/>
    </location>
</feature>
<dbReference type="PANTHER" id="PTHR22775:SF3">
    <property type="entry name" value="SORTING NEXIN-13"/>
    <property type="match status" value="1"/>
</dbReference>
<dbReference type="CDD" id="cd06876">
    <property type="entry name" value="PX_MDM1p"/>
    <property type="match status" value="1"/>
</dbReference>
<dbReference type="SUPFAM" id="SSF48097">
    <property type="entry name" value="Regulator of G-protein signaling, RGS"/>
    <property type="match status" value="1"/>
</dbReference>
<evidence type="ECO:0000259" key="5">
    <source>
        <dbReference type="PROSITE" id="PS50195"/>
    </source>
</evidence>
<dbReference type="Pfam" id="PF08628">
    <property type="entry name" value="Nexin_C"/>
    <property type="match status" value="1"/>
</dbReference>
<name>A0ABR3YKQ3_9PEZI</name>
<feature type="compositionally biased region" description="Basic residues" evidence="2">
    <location>
        <begin position="622"/>
        <end position="632"/>
    </location>
</feature>
<feature type="region of interest" description="Disordered" evidence="2">
    <location>
        <begin position="785"/>
        <end position="816"/>
    </location>
</feature>
<dbReference type="PROSITE" id="PS51207">
    <property type="entry name" value="PXA"/>
    <property type="match status" value="1"/>
</dbReference>
<dbReference type="SUPFAM" id="SSF64268">
    <property type="entry name" value="PX domain"/>
    <property type="match status" value="1"/>
</dbReference>
<dbReference type="SMART" id="SM00313">
    <property type="entry name" value="PXA"/>
    <property type="match status" value="1"/>
</dbReference>
<dbReference type="EMBL" id="JAWDJO010000240">
    <property type="protein sequence ID" value="KAL1888908.1"/>
    <property type="molecule type" value="Genomic_DNA"/>
</dbReference>
<feature type="transmembrane region" description="Helical" evidence="3">
    <location>
        <begin position="43"/>
        <end position="67"/>
    </location>
</feature>
<feature type="domain" description="PX" evidence="5">
    <location>
        <begin position="893"/>
        <end position="1011"/>
    </location>
</feature>
<feature type="domain" description="PXA" evidence="6">
    <location>
        <begin position="114"/>
        <end position="303"/>
    </location>
</feature>
<evidence type="ECO:0000256" key="1">
    <source>
        <dbReference type="ARBA" id="ARBA00010883"/>
    </source>
</evidence>
<evidence type="ECO:0000313" key="7">
    <source>
        <dbReference type="EMBL" id="KAL1888908.1"/>
    </source>
</evidence>
<protein>
    <submittedName>
        <fullName evidence="7">tRNA (Guanine-N(7)-)-methyltransferase (tRNA(m7G46)-methyltransferase)</fullName>
    </submittedName>
</protein>
<comment type="similarity">
    <text evidence="1">Belongs to the sorting nexin family.</text>
</comment>
<keyword evidence="3" id="KW-0472">Membrane</keyword>
<dbReference type="InterPro" id="IPR013937">
    <property type="entry name" value="Sorting_nexin_C"/>
</dbReference>
<evidence type="ECO:0000259" key="4">
    <source>
        <dbReference type="PROSITE" id="PS50132"/>
    </source>
</evidence>
<evidence type="ECO:0000256" key="2">
    <source>
        <dbReference type="SAM" id="MobiDB-lite"/>
    </source>
</evidence>
<proteinExistence type="inferred from homology"/>
<keyword evidence="3" id="KW-1133">Transmembrane helix</keyword>
<dbReference type="InterPro" id="IPR016137">
    <property type="entry name" value="RGS"/>
</dbReference>
<evidence type="ECO:0000259" key="6">
    <source>
        <dbReference type="PROSITE" id="PS51207"/>
    </source>
</evidence>
<dbReference type="PANTHER" id="PTHR22775">
    <property type="entry name" value="SORTING NEXIN"/>
    <property type="match status" value="1"/>
</dbReference>
<reference evidence="7 8" key="1">
    <citation type="journal article" date="2024" name="IMA Fungus">
        <title>IMA Genome - F19 : A genome assembly and annotation guide to empower mycologists, including annotated draft genome sequences of Ceratocystis pirilliformis, Diaporthe australafricana, Fusarium ophioides, Paecilomyces lecythidis, and Sporothrix stenoceras.</title>
        <authorList>
            <person name="Aylward J."/>
            <person name="Wilson A.M."/>
            <person name="Visagie C.M."/>
            <person name="Spraker J."/>
            <person name="Barnes I."/>
            <person name="Buitendag C."/>
            <person name="Ceriani C."/>
            <person name="Del Mar Angel L."/>
            <person name="du Plessis D."/>
            <person name="Fuchs T."/>
            <person name="Gasser K."/>
            <person name="Kramer D."/>
            <person name="Li W."/>
            <person name="Munsamy K."/>
            <person name="Piso A."/>
            <person name="Price J.L."/>
            <person name="Sonnekus B."/>
            <person name="Thomas C."/>
            <person name="van der Nest A."/>
            <person name="van Dijk A."/>
            <person name="van Heerden A."/>
            <person name="van Vuuren N."/>
            <person name="Yilmaz N."/>
            <person name="Duong T.A."/>
            <person name="van der Merwe N.A."/>
            <person name="Wingfield M.J."/>
            <person name="Wingfield B.D."/>
        </authorList>
    </citation>
    <scope>NUCLEOTIDE SEQUENCE [LARGE SCALE GENOMIC DNA]</scope>
    <source>
        <strain evidence="7 8">CMW 12675</strain>
    </source>
</reference>
<dbReference type="Pfam" id="PF00615">
    <property type="entry name" value="RGS"/>
    <property type="match status" value="1"/>
</dbReference>
<comment type="caution">
    <text evidence="7">The sequence shown here is derived from an EMBL/GenBank/DDBJ whole genome shotgun (WGS) entry which is preliminary data.</text>
</comment>
<dbReference type="InterPro" id="IPR044926">
    <property type="entry name" value="RGS_subdomain_2"/>
</dbReference>
<feature type="domain" description="RGS" evidence="4">
    <location>
        <begin position="434"/>
        <end position="572"/>
    </location>
</feature>
<dbReference type="InterPro" id="IPR001683">
    <property type="entry name" value="PX_dom"/>
</dbReference>
<keyword evidence="3" id="KW-0812">Transmembrane</keyword>
<sequence>MDFGLRLRPLGLSFFAGQEAILACVVAFIAWGHMIHWLPALGWIGRGFVAGLLVSFGSGCIAILMLSRKSKSGMFHRPLRPTAATFAGTRLWKSEVEMLNRRQTHVKKPLYVESEKISEAFDKLLSYIIRDFVNSWYNNISRSPVFLDKVDGVLRAALGNLRDRMIELDLVEIVISRFVPILTNHIRDFHVAEVIVRGRKLNRSMTETDELDIAIASKFRDGELHPAASLSFPDVKMIQQDYLRTTATKILPHILPPEHLTSRAVSTITREILACAVMSPIMGLLSEPDTWNQIMENFGRSMLEDRSTVRRLRAALDEHAPTTMPLTNQALNPQLISGDSKGAFEKFIRFIRRVNNLSEARRLRIAVASQLKKDSQEEFPDPVHIRRLEIGKRILDQKVQQLSSSQGSYDRKSRASSPVVISDTASTSRLETSSLTEILRNASTLSYFMEYMDRQKQMPLVQFWLVVDGLRNPLEEDALDDQIPANLPQWEEADRLDLQQMDQAYLSQPELKVTHPYRNPITEFLNTGSKATTLQYYRARKAILASQTAVLEQMQTRCFEGFKKSDLFFKCLASQEAASTFNMVSVPLGSKPLSKRDSLPPSAPSPSKPVARYRPSSSLNVHRVKKSARSFVHRREASADKQMAISTSSLDDETSSLFIDDADDDNEVDNMIDSTQSLESEEAEPRHHIPDKKIVHAMEQALVDIIESDYHRPRTAEDLRASLFENKEPGSSCIFPDDLGNDSVRGSLELQSASKQPKEREKPSLSSLGLVSPASRIGVFQDNDLFGDEDNLSDNHDENDDPNPDDDDEPMDAAPGDLGLAEAIAALTKDVDKLIAQGAIIESLTKKAELTNNTAELRILRKSKAYLSRELRQKELQRQHYIVQESDNNLYGRAEIGISSTTTSKDEEGREFVMYVVEVQKDAGEQVPAAKWEVIRRYSEFHELHQKLRARYPSVRSLDFPGRRVVMKFHADFLRKRQLALEKYLRDLLLLPEVCHSRELRSFLSQSTIGPSAYPGLNPVQGGGDKEKGDRKGMITRLYDSVTDGVEDILGNIPVLDQLSLAGHNLIAAATSQRGTGVLAHEEDGTIAAEAEAEINAFENKDIEPFIKPICDIFLEVFGLNRGNNWLRGRAVVVVLQQLLGGTIERKVRDGGRNLVQEDMILRYISMLMDGMWPNGQLNRDRVARTPQEKTKTRTEASLLLATLVPDLAGSVVGRANAQTASRRIFATLNNSRLNAHLVFTLLDEVVQVLFEEDTTPAGNGNSS</sequence>
<dbReference type="SMART" id="SM00315">
    <property type="entry name" value="RGS"/>
    <property type="match status" value="1"/>
</dbReference>
<dbReference type="Proteomes" id="UP001583280">
    <property type="component" value="Unassembled WGS sequence"/>
</dbReference>
<evidence type="ECO:0000256" key="3">
    <source>
        <dbReference type="SAM" id="Phobius"/>
    </source>
</evidence>
<accession>A0ABR3YKQ3</accession>
<dbReference type="Gene3D" id="1.10.167.10">
    <property type="entry name" value="Regulator of G-protein Signalling 4, domain 2"/>
    <property type="match status" value="1"/>
</dbReference>
<dbReference type="InterPro" id="IPR036305">
    <property type="entry name" value="RGS_sf"/>
</dbReference>
<dbReference type="SMART" id="SM00312">
    <property type="entry name" value="PX"/>
    <property type="match status" value="1"/>
</dbReference>